<evidence type="ECO:0000256" key="1">
    <source>
        <dbReference type="ARBA" id="ARBA00022692"/>
    </source>
</evidence>
<feature type="transmembrane region" description="Helical" evidence="4">
    <location>
        <begin position="286"/>
        <end position="304"/>
    </location>
</feature>
<accession>A0ABY4SFH8</accession>
<dbReference type="EMBL" id="CP097636">
    <property type="protein sequence ID" value="URI10518.1"/>
    <property type="molecule type" value="Genomic_DNA"/>
</dbReference>
<feature type="transmembrane region" description="Helical" evidence="4">
    <location>
        <begin position="220"/>
        <end position="241"/>
    </location>
</feature>
<protein>
    <submittedName>
        <fullName evidence="6">MFS transporter</fullName>
    </submittedName>
</protein>
<feature type="transmembrane region" description="Helical" evidence="4">
    <location>
        <begin position="80"/>
        <end position="97"/>
    </location>
</feature>
<feature type="transmembrane region" description="Helical" evidence="4">
    <location>
        <begin position="310"/>
        <end position="332"/>
    </location>
</feature>
<feature type="transmembrane region" description="Helical" evidence="4">
    <location>
        <begin position="253"/>
        <end position="274"/>
    </location>
</feature>
<organism evidence="6 7">
    <name type="scientific">Aquincola tertiaricarbonis</name>
    <dbReference type="NCBI Taxonomy" id="391953"/>
    <lineage>
        <taxon>Bacteria</taxon>
        <taxon>Pseudomonadati</taxon>
        <taxon>Pseudomonadota</taxon>
        <taxon>Betaproteobacteria</taxon>
        <taxon>Burkholderiales</taxon>
        <taxon>Sphaerotilaceae</taxon>
        <taxon>Aquincola</taxon>
    </lineage>
</organism>
<evidence type="ECO:0000259" key="5">
    <source>
        <dbReference type="PROSITE" id="PS50850"/>
    </source>
</evidence>
<proteinExistence type="predicted"/>
<dbReference type="Pfam" id="PF07690">
    <property type="entry name" value="MFS_1"/>
    <property type="match status" value="1"/>
</dbReference>
<keyword evidence="7" id="KW-1185">Reference proteome</keyword>
<dbReference type="PROSITE" id="PS50850">
    <property type="entry name" value="MFS"/>
    <property type="match status" value="1"/>
</dbReference>
<dbReference type="InterPro" id="IPR020846">
    <property type="entry name" value="MFS_dom"/>
</dbReference>
<sequence length="415" mass="43642">MNLLAFLRENARWLALGGLLLFFGAVGQTYFIAMSVGDLRRELGWSHGAFSALYMAATLTSAFALPHLGGLLDRHPPRRVVAWVVAGLALFAALLAWSTHWAAVLLALVGLRLFGQGLMPQTAFHVLGRWFAAERGRAMSLATLGFNGGQALLPAAFVALAAVIGWRHTWLAVALLLLLAVWPLLTWLAGQERQPRAADVAAARRAAPDRTRAQALRTPLFWLALLGVLPPAFIAGLVFFHQAHLAEVRGWSLQTMAASLSVLAVVTVLSSLVAGPRIDRSSAAQWLPLYLLPLGAGCLVLGLVPQAWAVPVFMVLYGLTDGISLTLMGALWPELFGVRHVGAIRSVVVAVLVTASAAGPGLGGVLIDAGVPFPAVIAAMSGLCVAVSLVMPLAVRSARAQQASCRGSAAGPPQG</sequence>
<reference evidence="6" key="1">
    <citation type="submission" date="2022-05" db="EMBL/GenBank/DDBJ databases">
        <title>An RpoN-dependent PEP-CTERM gene is involved in floc formation of an Aquincola tertiaricarbonis strain.</title>
        <authorList>
            <person name="Qiu D."/>
            <person name="Xia M."/>
        </authorList>
    </citation>
    <scope>NUCLEOTIDE SEQUENCE</scope>
    <source>
        <strain evidence="6">RN12</strain>
    </source>
</reference>
<dbReference type="Gene3D" id="1.20.1250.20">
    <property type="entry name" value="MFS general substrate transporter like domains"/>
    <property type="match status" value="2"/>
</dbReference>
<feature type="transmembrane region" description="Helical" evidence="4">
    <location>
        <begin position="12"/>
        <end position="33"/>
    </location>
</feature>
<evidence type="ECO:0000313" key="6">
    <source>
        <dbReference type="EMBL" id="URI10518.1"/>
    </source>
</evidence>
<name>A0ABY4SFH8_AQUTE</name>
<evidence type="ECO:0000313" key="7">
    <source>
        <dbReference type="Proteomes" id="UP001056201"/>
    </source>
</evidence>
<evidence type="ECO:0000256" key="4">
    <source>
        <dbReference type="SAM" id="Phobius"/>
    </source>
</evidence>
<feature type="domain" description="Major facilitator superfamily (MFS) profile" evidence="5">
    <location>
        <begin position="10"/>
        <end position="399"/>
    </location>
</feature>
<gene>
    <name evidence="6" type="ORF">MW290_16060</name>
</gene>
<dbReference type="RefSeq" id="WP_250198725.1">
    <property type="nucleotide sequence ID" value="NZ_CP097636.1"/>
</dbReference>
<feature type="transmembrane region" description="Helical" evidence="4">
    <location>
        <begin position="344"/>
        <end position="367"/>
    </location>
</feature>
<dbReference type="PANTHER" id="PTHR11360">
    <property type="entry name" value="MONOCARBOXYLATE TRANSPORTER"/>
    <property type="match status" value="1"/>
</dbReference>
<keyword evidence="1 4" id="KW-0812">Transmembrane</keyword>
<dbReference type="Proteomes" id="UP001056201">
    <property type="component" value="Chromosome 2"/>
</dbReference>
<feature type="transmembrane region" description="Helical" evidence="4">
    <location>
        <begin position="139"/>
        <end position="164"/>
    </location>
</feature>
<dbReference type="SUPFAM" id="SSF103473">
    <property type="entry name" value="MFS general substrate transporter"/>
    <property type="match status" value="1"/>
</dbReference>
<dbReference type="InterPro" id="IPR011701">
    <property type="entry name" value="MFS"/>
</dbReference>
<dbReference type="InterPro" id="IPR050327">
    <property type="entry name" value="Proton-linked_MCT"/>
</dbReference>
<feature type="transmembrane region" description="Helical" evidence="4">
    <location>
        <begin position="103"/>
        <end position="127"/>
    </location>
</feature>
<feature type="transmembrane region" description="Helical" evidence="4">
    <location>
        <begin position="170"/>
        <end position="189"/>
    </location>
</feature>
<keyword evidence="2 4" id="KW-1133">Transmembrane helix</keyword>
<evidence type="ECO:0000256" key="2">
    <source>
        <dbReference type="ARBA" id="ARBA00022989"/>
    </source>
</evidence>
<feature type="transmembrane region" description="Helical" evidence="4">
    <location>
        <begin position="373"/>
        <end position="395"/>
    </location>
</feature>
<dbReference type="InterPro" id="IPR036259">
    <property type="entry name" value="MFS_trans_sf"/>
</dbReference>
<feature type="transmembrane region" description="Helical" evidence="4">
    <location>
        <begin position="45"/>
        <end position="68"/>
    </location>
</feature>
<evidence type="ECO:0000256" key="3">
    <source>
        <dbReference type="ARBA" id="ARBA00023136"/>
    </source>
</evidence>
<keyword evidence="3 4" id="KW-0472">Membrane</keyword>